<dbReference type="PANTHER" id="PTHR31270:SF1">
    <property type="entry name" value="GLUTAMINYL-PEPTIDE CYCLOTRANSFERASE"/>
    <property type="match status" value="1"/>
</dbReference>
<sequence>MKAFHALPLLSLCLMTDSALAQTDSILPTPVPDTLPVTTAHIVRTFPHDPTAFTEGLLFDHGVLFESTGYEGHSFIREEKLENGVVLRQTALPPDLFGEGIAAWHHELLSVTWRDGLGFRWSLPSFRRAATLHYTGEGWGMTTLDSEIVLSDGTPVLRFLNPAAFRVTHTLRVTAAGVPVSNLNELEYVNGEILANVWMTNEIARIDPHTGHVKGWIDLTPLARQVHATDRDAVPNGIAYDRAGKHLYVTGKYWPTLFEIRTPAPADTRGQ</sequence>
<proteinExistence type="predicted"/>
<dbReference type="PANTHER" id="PTHR31270">
    <property type="entry name" value="GLUTAMINYL-PEPTIDE CYCLOTRANSFERASE"/>
    <property type="match status" value="1"/>
</dbReference>
<dbReference type="InterPro" id="IPR007788">
    <property type="entry name" value="QCT"/>
</dbReference>
<protein>
    <submittedName>
        <fullName evidence="2">Glutaminyl-peptide cyclotransferase</fullName>
    </submittedName>
</protein>
<feature type="chain" id="PRO_5041405488" evidence="1">
    <location>
        <begin position="22"/>
        <end position="271"/>
    </location>
</feature>
<dbReference type="GO" id="GO:0016603">
    <property type="term" value="F:glutaminyl-peptide cyclotransferase activity"/>
    <property type="evidence" value="ECO:0007669"/>
    <property type="project" value="InterPro"/>
</dbReference>
<evidence type="ECO:0000313" key="2">
    <source>
        <dbReference type="EMBL" id="CAI9121541.1"/>
    </source>
</evidence>
<name>A0AA35XX45_9PROT</name>
<accession>A0AA35XX45</accession>
<dbReference type="EMBL" id="CATKSH010000017">
    <property type="protein sequence ID" value="CAI9121541.1"/>
    <property type="molecule type" value="Genomic_DNA"/>
</dbReference>
<dbReference type="SUPFAM" id="SSF63825">
    <property type="entry name" value="YWTD domain"/>
    <property type="match status" value="1"/>
</dbReference>
<evidence type="ECO:0000256" key="1">
    <source>
        <dbReference type="SAM" id="SignalP"/>
    </source>
</evidence>
<comment type="caution">
    <text evidence="2">The sequence shown here is derived from an EMBL/GenBank/DDBJ whole genome shotgun (WGS) entry which is preliminary data.</text>
</comment>
<dbReference type="Proteomes" id="UP001176960">
    <property type="component" value="Unassembled WGS sequence"/>
</dbReference>
<dbReference type="AlphaFoldDB" id="A0AA35XX45"/>
<reference evidence="2" key="1">
    <citation type="submission" date="2023-03" db="EMBL/GenBank/DDBJ databases">
        <authorList>
            <person name="Cleenwerck I."/>
        </authorList>
    </citation>
    <scope>NUCLEOTIDE SEQUENCE</scope>
    <source>
        <strain evidence="2">LMG 32879</strain>
    </source>
</reference>
<keyword evidence="1" id="KW-0732">Signal</keyword>
<gene>
    <name evidence="2" type="ORF">LMG32879_002388</name>
</gene>
<dbReference type="Pfam" id="PF05096">
    <property type="entry name" value="Glu_cyclase_2"/>
    <property type="match status" value="1"/>
</dbReference>
<dbReference type="RefSeq" id="WP_289842491.1">
    <property type="nucleotide sequence ID" value="NZ_CATKSH010000017.1"/>
</dbReference>
<feature type="signal peptide" evidence="1">
    <location>
        <begin position="1"/>
        <end position="21"/>
    </location>
</feature>
<organism evidence="2 3">
    <name type="scientific">Brytella acorum</name>
    <dbReference type="NCBI Taxonomy" id="2959299"/>
    <lineage>
        <taxon>Bacteria</taxon>
        <taxon>Pseudomonadati</taxon>
        <taxon>Pseudomonadota</taxon>
        <taxon>Alphaproteobacteria</taxon>
        <taxon>Acetobacterales</taxon>
        <taxon>Acetobacteraceae</taxon>
        <taxon>Brytella</taxon>
    </lineage>
</organism>
<evidence type="ECO:0000313" key="3">
    <source>
        <dbReference type="Proteomes" id="UP001176960"/>
    </source>
</evidence>
<keyword evidence="3" id="KW-1185">Reference proteome</keyword>